<keyword evidence="8" id="KW-0843">Virulence</keyword>
<dbReference type="InterPro" id="IPR004358">
    <property type="entry name" value="Sig_transdc_His_kin-like_C"/>
</dbReference>
<dbReference type="PROSITE" id="PS50109">
    <property type="entry name" value="HIS_KIN"/>
    <property type="match status" value="1"/>
</dbReference>
<dbReference type="Gene3D" id="3.30.565.10">
    <property type="entry name" value="Histidine kinase-like ATPase, C-terminal domain"/>
    <property type="match status" value="1"/>
</dbReference>
<keyword evidence="14" id="KW-1133">Transmembrane helix</keyword>
<evidence type="ECO:0000313" key="17">
    <source>
        <dbReference type="EMBL" id="NML44689.1"/>
    </source>
</evidence>
<evidence type="ECO:0000256" key="10">
    <source>
        <dbReference type="ARBA" id="ARBA00070152"/>
    </source>
</evidence>
<feature type="transmembrane region" description="Helical" evidence="14">
    <location>
        <begin position="183"/>
        <end position="204"/>
    </location>
</feature>
<dbReference type="InterPro" id="IPR003018">
    <property type="entry name" value="GAF"/>
</dbReference>
<evidence type="ECO:0000256" key="5">
    <source>
        <dbReference type="ARBA" id="ARBA00022729"/>
    </source>
</evidence>
<feature type="domain" description="Response regulatory" evidence="16">
    <location>
        <begin position="762"/>
        <end position="875"/>
    </location>
</feature>
<dbReference type="InterPro" id="IPR029016">
    <property type="entry name" value="GAF-like_dom_sf"/>
</dbReference>
<dbReference type="SMART" id="SM00448">
    <property type="entry name" value="REC"/>
    <property type="match status" value="3"/>
</dbReference>
<dbReference type="SMART" id="SM00065">
    <property type="entry name" value="GAF"/>
    <property type="match status" value="1"/>
</dbReference>
<dbReference type="InterPro" id="IPR001789">
    <property type="entry name" value="Sig_transdc_resp-reg_receiver"/>
</dbReference>
<evidence type="ECO:0000259" key="15">
    <source>
        <dbReference type="PROSITE" id="PS50109"/>
    </source>
</evidence>
<comment type="caution">
    <text evidence="17">The sequence shown here is derived from an EMBL/GenBank/DDBJ whole genome shotgun (WGS) entry which is preliminary data.</text>
</comment>
<dbReference type="Gene3D" id="3.40.50.2300">
    <property type="match status" value="3"/>
</dbReference>
<dbReference type="CDD" id="cd19410">
    <property type="entry name" value="HK9-like_sensor"/>
    <property type="match status" value="1"/>
</dbReference>
<evidence type="ECO:0000256" key="13">
    <source>
        <dbReference type="SAM" id="MobiDB-lite"/>
    </source>
</evidence>
<organism evidence="17 18">
    <name type="scientific">Ramlibacter agri</name>
    <dbReference type="NCBI Taxonomy" id="2728837"/>
    <lineage>
        <taxon>Bacteria</taxon>
        <taxon>Pseudomonadati</taxon>
        <taxon>Pseudomonadota</taxon>
        <taxon>Betaproteobacteria</taxon>
        <taxon>Burkholderiales</taxon>
        <taxon>Comamonadaceae</taxon>
        <taxon>Ramlibacter</taxon>
    </lineage>
</organism>
<feature type="region of interest" description="Disordered" evidence="13">
    <location>
        <begin position="729"/>
        <end position="756"/>
    </location>
</feature>
<feature type="modified residue" description="4-aspartylphosphate" evidence="11">
    <location>
        <position position="933"/>
    </location>
</feature>
<keyword evidence="5" id="KW-0732">Signal</keyword>
<dbReference type="Gene3D" id="1.10.287.130">
    <property type="match status" value="1"/>
</dbReference>
<dbReference type="Pfam" id="PF00072">
    <property type="entry name" value="Response_reg"/>
    <property type="match status" value="3"/>
</dbReference>
<keyword evidence="12" id="KW-0175">Coiled coil</keyword>
<dbReference type="Proteomes" id="UP000541185">
    <property type="component" value="Unassembled WGS sequence"/>
</dbReference>
<dbReference type="InterPro" id="IPR005467">
    <property type="entry name" value="His_kinase_dom"/>
</dbReference>
<dbReference type="PRINTS" id="PR00344">
    <property type="entry name" value="BCTRLSENSOR"/>
</dbReference>
<dbReference type="CDD" id="cd00156">
    <property type="entry name" value="REC"/>
    <property type="match status" value="1"/>
</dbReference>
<dbReference type="InterPro" id="IPR011006">
    <property type="entry name" value="CheY-like_superfamily"/>
</dbReference>
<dbReference type="SUPFAM" id="SSF55781">
    <property type="entry name" value="GAF domain-like"/>
    <property type="match status" value="1"/>
</dbReference>
<keyword evidence="14" id="KW-0472">Membrane</keyword>
<dbReference type="EMBL" id="JABBFX010000001">
    <property type="protein sequence ID" value="NML44689.1"/>
    <property type="molecule type" value="Genomic_DNA"/>
</dbReference>
<dbReference type="RefSeq" id="WP_169418799.1">
    <property type="nucleotide sequence ID" value="NZ_JABBFX010000001.1"/>
</dbReference>
<feature type="transmembrane region" description="Helical" evidence="14">
    <location>
        <begin position="20"/>
        <end position="41"/>
    </location>
</feature>
<proteinExistence type="predicted"/>
<dbReference type="SMART" id="SM00387">
    <property type="entry name" value="HATPase_c"/>
    <property type="match status" value="1"/>
</dbReference>
<feature type="coiled-coil region" evidence="12">
    <location>
        <begin position="389"/>
        <end position="483"/>
    </location>
</feature>
<sequence length="1155" mass="128226">MSEKTSQDPTGFRRILTRNVALPLVLGVLSAAVFVGLIAYLMNAMRWVEHSDLVIARAYALQKLDLDMETGLRGYLLAGTEPFLEPYQQGLASMDTERDRLRAMVADNPQQTDRIDRIQALQKRWNAYAAAQIARKRTEPTYQIGAAADQGKQLKDAVRNEYDQLLETERVLRQDRTDTANQNTVWTATAFVLLMLTVGSVLAWRGRRDLLGLSDTFETALAEQRNQAEVLQAQAWLREGQSQLSERLAREQELQGVGHAALEGLSRYLGCNVGALYTVDEGLNFLRAATFGWPADAEGTGQRVPAGRTLLAECATQRKPIALESVPADYLRVNSALGETTARSVLIAPLIHEGRLAGIVELGWMRALEARDRELLETSGGILAASIESARYRKRLGDMLEETQQLNEELQVQQEELRTANEELEEQSRALKESQAHLESQQAELEQTNVQLGEQAERLEKQRDDLRVAQTALEDRAQELQRASRYKSEFLANMSHELRTPLNSSLILARLLADNPQGNLSEEQVKFADSIYNAGNDLLNLINDILDIAKVEAGKLEVRPEVTPVAALGGGLKGMFEPLATRKGLQLDLRIASDVPATLYTDRQRLEQILRNLVSNALKFTERGTVALHVTRSSGDSLAFEVRDSGIGIEPSQQEAIFEAFRQADGTVSRRFGGTGLGLSISRDLARLLGGNITLSSVPGVGSTFTLILPLEYRAGLAQPPVAMAPPAARPAPPAAVPASTPAVTRAPFGDDREQPAGDRRTVLVVEDDLPFARILFDLAHELGYRCLVAQDADEGATVALQHLPDAVLLDMRLPDDSGLSVLQRLKEDARTRHVPVHVISVEDRVETAMHLGAIGYARKPASREQLHEVFDRLESKLSQKVKRVLLVEDDPRQQESVMRLIGDGDVEIVPVSEGRQALQALAESVFDVMIIDLKLPDMTGQELLRRMASGESRSFPPVIVYTGRNLTRDEEAELLRYSRSIIIKGARSPERLLDEVTLFLHRVENQLSAERQKMLRTARSRDKAFEGRRILVVDDDMRNIFALTSALEQKGAAVEVARNGVEALDKLHDGASDVDLVLMDVMMPEMDGYTATREIRKDPRWAKLPIIAVTAKAMKEDQQKCLDAGANDYLAKPIELERLFSLMRVWMPKMERLA</sequence>
<dbReference type="SUPFAM" id="SSF47384">
    <property type="entry name" value="Homodimeric domain of signal transducing histidine kinase"/>
    <property type="match status" value="1"/>
</dbReference>
<keyword evidence="14" id="KW-0812">Transmembrane</keyword>
<accession>A0A848H593</accession>
<dbReference type="CDD" id="cd16922">
    <property type="entry name" value="HATPase_EvgS-ArcB-TorS-like"/>
    <property type="match status" value="1"/>
</dbReference>
<dbReference type="CDD" id="cd00082">
    <property type="entry name" value="HisKA"/>
    <property type="match status" value="1"/>
</dbReference>
<dbReference type="InterPro" id="IPR003661">
    <property type="entry name" value="HisK_dim/P_dom"/>
</dbReference>
<feature type="domain" description="Histidine kinase" evidence="15">
    <location>
        <begin position="493"/>
        <end position="713"/>
    </location>
</feature>
<evidence type="ECO:0000256" key="2">
    <source>
        <dbReference type="ARBA" id="ARBA00012438"/>
    </source>
</evidence>
<dbReference type="Pfam" id="PF00512">
    <property type="entry name" value="HisKA"/>
    <property type="match status" value="1"/>
</dbReference>
<dbReference type="InterPro" id="IPR003594">
    <property type="entry name" value="HATPase_dom"/>
</dbReference>
<evidence type="ECO:0000256" key="4">
    <source>
        <dbReference type="ARBA" id="ARBA00022679"/>
    </source>
</evidence>
<dbReference type="PANTHER" id="PTHR45339:SF1">
    <property type="entry name" value="HYBRID SIGNAL TRANSDUCTION HISTIDINE KINASE J"/>
    <property type="match status" value="1"/>
</dbReference>
<dbReference type="SUPFAM" id="SSF55874">
    <property type="entry name" value="ATPase domain of HSP90 chaperone/DNA topoisomerase II/histidine kinase"/>
    <property type="match status" value="1"/>
</dbReference>
<dbReference type="AlphaFoldDB" id="A0A848H593"/>
<dbReference type="FunFam" id="3.30.565.10:FF:000010">
    <property type="entry name" value="Sensor histidine kinase RcsC"/>
    <property type="match status" value="1"/>
</dbReference>
<feature type="domain" description="Response regulatory" evidence="16">
    <location>
        <begin position="884"/>
        <end position="1000"/>
    </location>
</feature>
<dbReference type="Pfam" id="PF02518">
    <property type="entry name" value="HATPase_c"/>
    <property type="match status" value="1"/>
</dbReference>
<evidence type="ECO:0000256" key="9">
    <source>
        <dbReference type="ARBA" id="ARBA00058004"/>
    </source>
</evidence>
<dbReference type="SMART" id="SM00388">
    <property type="entry name" value="HisKA"/>
    <property type="match status" value="1"/>
</dbReference>
<evidence type="ECO:0000256" key="3">
    <source>
        <dbReference type="ARBA" id="ARBA00022553"/>
    </source>
</evidence>
<comment type="catalytic activity">
    <reaction evidence="1">
        <text>ATP + protein L-histidine = ADP + protein N-phospho-L-histidine.</text>
        <dbReference type="EC" id="2.7.13.3"/>
    </reaction>
</comment>
<protein>
    <recommendedName>
        <fullName evidence="10">Virulence sensor protein BvgS</fullName>
        <ecNumber evidence="2">2.7.13.3</ecNumber>
    </recommendedName>
</protein>
<evidence type="ECO:0000256" key="14">
    <source>
        <dbReference type="SAM" id="Phobius"/>
    </source>
</evidence>
<dbReference type="SUPFAM" id="SSF52172">
    <property type="entry name" value="CheY-like"/>
    <property type="match status" value="3"/>
</dbReference>
<keyword evidence="4" id="KW-0808">Transferase</keyword>
<evidence type="ECO:0000256" key="1">
    <source>
        <dbReference type="ARBA" id="ARBA00000085"/>
    </source>
</evidence>
<feature type="domain" description="Response regulatory" evidence="16">
    <location>
        <begin position="1030"/>
        <end position="1148"/>
    </location>
</feature>
<keyword evidence="6" id="KW-0418">Kinase</keyword>
<dbReference type="Gene3D" id="3.30.450.40">
    <property type="match status" value="1"/>
</dbReference>
<dbReference type="PANTHER" id="PTHR45339">
    <property type="entry name" value="HYBRID SIGNAL TRANSDUCTION HISTIDINE KINASE J"/>
    <property type="match status" value="1"/>
</dbReference>
<keyword evidence="7" id="KW-0902">Two-component regulatory system</keyword>
<gene>
    <name evidence="17" type="ORF">HHL11_13070</name>
</gene>
<evidence type="ECO:0000256" key="8">
    <source>
        <dbReference type="ARBA" id="ARBA00023026"/>
    </source>
</evidence>
<keyword evidence="18" id="KW-1185">Reference proteome</keyword>
<dbReference type="InterPro" id="IPR007891">
    <property type="entry name" value="CHASE3"/>
</dbReference>
<dbReference type="GO" id="GO:0000155">
    <property type="term" value="F:phosphorelay sensor kinase activity"/>
    <property type="evidence" value="ECO:0007669"/>
    <property type="project" value="InterPro"/>
</dbReference>
<dbReference type="PROSITE" id="PS50110">
    <property type="entry name" value="RESPONSE_REGULATORY"/>
    <property type="match status" value="3"/>
</dbReference>
<dbReference type="CDD" id="cd17546">
    <property type="entry name" value="REC_hyHK_CKI1_RcsC-like"/>
    <property type="match status" value="1"/>
</dbReference>
<dbReference type="InterPro" id="IPR036890">
    <property type="entry name" value="HATPase_C_sf"/>
</dbReference>
<evidence type="ECO:0000256" key="6">
    <source>
        <dbReference type="ARBA" id="ARBA00022777"/>
    </source>
</evidence>
<dbReference type="InterPro" id="IPR036097">
    <property type="entry name" value="HisK_dim/P_sf"/>
</dbReference>
<feature type="compositionally biased region" description="Low complexity" evidence="13">
    <location>
        <begin position="737"/>
        <end position="748"/>
    </location>
</feature>
<evidence type="ECO:0000256" key="7">
    <source>
        <dbReference type="ARBA" id="ARBA00023012"/>
    </source>
</evidence>
<feature type="modified residue" description="4-aspartylphosphate" evidence="11">
    <location>
        <position position="1081"/>
    </location>
</feature>
<evidence type="ECO:0000256" key="12">
    <source>
        <dbReference type="SAM" id="Coils"/>
    </source>
</evidence>
<dbReference type="EC" id="2.7.13.3" evidence="2"/>
<evidence type="ECO:0000313" key="18">
    <source>
        <dbReference type="Proteomes" id="UP000541185"/>
    </source>
</evidence>
<evidence type="ECO:0000256" key="11">
    <source>
        <dbReference type="PROSITE-ProRule" id="PRU00169"/>
    </source>
</evidence>
<reference evidence="17 18" key="1">
    <citation type="submission" date="2020-04" db="EMBL/GenBank/DDBJ databases">
        <title>Ramlibacter sp. G-1-2-2 isolated from soil.</title>
        <authorList>
            <person name="Dahal R.H."/>
        </authorList>
    </citation>
    <scope>NUCLEOTIDE SEQUENCE [LARGE SCALE GENOMIC DNA]</scope>
    <source>
        <strain evidence="17 18">G-1-2-2</strain>
    </source>
</reference>
<dbReference type="Pfam" id="PF05227">
    <property type="entry name" value="CHASE3"/>
    <property type="match status" value="1"/>
</dbReference>
<feature type="modified residue" description="4-aspartylphosphate" evidence="11">
    <location>
        <position position="811"/>
    </location>
</feature>
<keyword evidence="3 11" id="KW-0597">Phosphoprotein</keyword>
<evidence type="ECO:0000259" key="16">
    <source>
        <dbReference type="PROSITE" id="PS50110"/>
    </source>
</evidence>
<dbReference type="Pfam" id="PF13185">
    <property type="entry name" value="GAF_2"/>
    <property type="match status" value="1"/>
</dbReference>
<name>A0A848H593_9BURK</name>
<comment type="function">
    <text evidence="9">Member of the two-component regulatory system BvgS/BvgA. Phosphorylates BvgA via a four-step phosphorelay in response to environmental signals.</text>
</comment>